<proteinExistence type="predicted"/>
<evidence type="ECO:0000256" key="1">
    <source>
        <dbReference type="SAM" id="MobiDB-lite"/>
    </source>
</evidence>
<accession>A0A9P0EYY4</accession>
<name>A0A9P0EYY4_BEMTA</name>
<keyword evidence="4" id="KW-1185">Reference proteome</keyword>
<dbReference type="AlphaFoldDB" id="A0A9P0EYY4"/>
<feature type="region of interest" description="Disordered" evidence="1">
    <location>
        <begin position="158"/>
        <end position="189"/>
    </location>
</feature>
<dbReference type="EMBL" id="OU963871">
    <property type="protein sequence ID" value="CAH0382701.1"/>
    <property type="molecule type" value="Genomic_DNA"/>
</dbReference>
<dbReference type="Proteomes" id="UP001152759">
    <property type="component" value="Chromosome 10"/>
</dbReference>
<reference evidence="3" key="1">
    <citation type="submission" date="2021-12" db="EMBL/GenBank/DDBJ databases">
        <authorList>
            <person name="King R."/>
        </authorList>
    </citation>
    <scope>NUCLEOTIDE SEQUENCE</scope>
</reference>
<organism evidence="3 4">
    <name type="scientific">Bemisia tabaci</name>
    <name type="common">Sweetpotato whitefly</name>
    <name type="synonym">Aleurodes tabaci</name>
    <dbReference type="NCBI Taxonomy" id="7038"/>
    <lineage>
        <taxon>Eukaryota</taxon>
        <taxon>Metazoa</taxon>
        <taxon>Ecdysozoa</taxon>
        <taxon>Arthropoda</taxon>
        <taxon>Hexapoda</taxon>
        <taxon>Insecta</taxon>
        <taxon>Pterygota</taxon>
        <taxon>Neoptera</taxon>
        <taxon>Paraneoptera</taxon>
        <taxon>Hemiptera</taxon>
        <taxon>Sternorrhyncha</taxon>
        <taxon>Aleyrodoidea</taxon>
        <taxon>Aleyrodidae</taxon>
        <taxon>Aleyrodinae</taxon>
        <taxon>Bemisia</taxon>
    </lineage>
</organism>
<feature type="compositionally biased region" description="Polar residues" evidence="1">
    <location>
        <begin position="517"/>
        <end position="526"/>
    </location>
</feature>
<feature type="region of interest" description="Disordered" evidence="1">
    <location>
        <begin position="592"/>
        <end position="623"/>
    </location>
</feature>
<feature type="signal peptide" evidence="2">
    <location>
        <begin position="1"/>
        <end position="25"/>
    </location>
</feature>
<dbReference type="KEGG" id="btab:109038308"/>
<protein>
    <submittedName>
        <fullName evidence="3">Uncharacterized protein</fullName>
    </submittedName>
</protein>
<feature type="compositionally biased region" description="Basic and acidic residues" evidence="1">
    <location>
        <begin position="179"/>
        <end position="189"/>
    </location>
</feature>
<feature type="chain" id="PRO_5040498889" evidence="2">
    <location>
        <begin position="26"/>
        <end position="660"/>
    </location>
</feature>
<feature type="region of interest" description="Disordered" evidence="1">
    <location>
        <begin position="484"/>
        <end position="527"/>
    </location>
</feature>
<gene>
    <name evidence="3" type="ORF">BEMITA_LOCUS2210</name>
</gene>
<feature type="region of interest" description="Disordered" evidence="1">
    <location>
        <begin position="109"/>
        <end position="130"/>
    </location>
</feature>
<evidence type="ECO:0000313" key="3">
    <source>
        <dbReference type="EMBL" id="CAH0382701.1"/>
    </source>
</evidence>
<evidence type="ECO:0000313" key="4">
    <source>
        <dbReference type="Proteomes" id="UP001152759"/>
    </source>
</evidence>
<keyword evidence="2" id="KW-0732">Signal</keyword>
<sequence>MHGALPADNIFLLALLLYNLSPCQAKNEEDNPVKNFFTDMNTAITSVIASKFNVAMRLLQQDFTKYFRAVLARWTQDLSVRTNEARFDNLDNFSDQEILAHAYKIANMSTPRTSNTSTTTERPSDAKEAEPLEDVYEEIVKISSVDEEEDTWDADLAVNDGSENSVNGDFDSGDDTANEFEKPDGGEPEIRVIDSAISLIDSESNAKNSDTESIIQSRDQVDSAIMNHSRDQADSDIMNLASQLARLNGTTRVSQDSLLDEADAIVDEERFKTLNALNVTSSNASTGTDIHVNDTHMTRPGSDVLISKSLKLPSEIINNEANKNVSDTTLDAVNVTFTKVTAINERYRNVTGFVLNAHSSAPENTSHEINIEHKHVTSAPHSSIAENMLHEINIDGKRMNMTNITFDASNLTTTDAGLNMDDKPKHVLSSIPMGRPSSLASKFGAALTNITSMKITQTGDNSATGGIIASNFSSVPIVSATFSTPTTEVNPGRSGTKLASESNFNEKKMPAPWPKATPSNLASKGNGSERRGFAELMIFDAADPALDEEQPLSPPFMKKDIIITHTVDLNARPPEPIKMTAEEHKLLRVKTPGESNRNGLLNSPKIDHLATPSSTYTKPPSKLRQKREISNCLSGSNPRFPLTLCFEIQIHGVYRRFAAV</sequence>
<feature type="compositionally biased region" description="Low complexity" evidence="1">
    <location>
        <begin position="109"/>
        <end position="121"/>
    </location>
</feature>
<evidence type="ECO:0000256" key="2">
    <source>
        <dbReference type="SAM" id="SignalP"/>
    </source>
</evidence>